<dbReference type="Pfam" id="PF04104">
    <property type="entry name" value="DNA_primase_lrg"/>
    <property type="match status" value="1"/>
</dbReference>
<dbReference type="PANTHER" id="PTHR10537:SF3">
    <property type="entry name" value="DNA PRIMASE LARGE SUBUNIT"/>
    <property type="match status" value="1"/>
</dbReference>
<evidence type="ECO:0000256" key="9">
    <source>
        <dbReference type="ARBA" id="ARBA00023014"/>
    </source>
</evidence>
<proteinExistence type="inferred from homology"/>
<evidence type="ECO:0000313" key="12">
    <source>
        <dbReference type="EMBL" id="CDW57123.1"/>
    </source>
</evidence>
<dbReference type="GO" id="GO:0006269">
    <property type="term" value="P:DNA replication, synthesis of primer"/>
    <property type="evidence" value="ECO:0007669"/>
    <property type="project" value="UniProtKB-KW"/>
</dbReference>
<dbReference type="GO" id="GO:0051539">
    <property type="term" value="F:4 iron, 4 sulfur cluster binding"/>
    <property type="evidence" value="ECO:0007669"/>
    <property type="project" value="UniProtKB-KW"/>
</dbReference>
<evidence type="ECO:0000256" key="5">
    <source>
        <dbReference type="ARBA" id="ARBA00022515"/>
    </source>
</evidence>
<protein>
    <recommendedName>
        <fullName evidence="3">DNA primase large subunit</fullName>
    </recommendedName>
</protein>
<evidence type="ECO:0000313" key="13">
    <source>
        <dbReference type="Proteomes" id="UP000030665"/>
    </source>
</evidence>
<feature type="domain" description="DNA primase large subunit C-terminal" evidence="11">
    <location>
        <begin position="327"/>
        <end position="508"/>
    </location>
</feature>
<sequence>MDITSGLPSSRDASMVLEDPERSSCIETAWMQHNLQFYWFPLDDEIGLADMFDLAYRRQRALLAIESAGRKFPKFTDDYFSLVDCEFRKMSLTFPFFATNPEKETSEEVVELRRSDVQSHFVLMLAYANTAENRQWFLQQEVNLFRWRLETEGLNSLRLFLQANNINYSPLSMDEKEALWRQIYAATGCYKTSLKEKFEAPSEEAQEEDVKKLDFFKVVEGVSFVSIFKNYIQVPFEDIPDLVKARKVMLHGGNAIVPQIDFIGIVVNIFRNNLSTSLAKVAKNICLVESDARISALFNMASIRGCSVYDYADLSEGKEVTVEMLDKLSVTSFPPCMRRLFEELKSRHHLRHGGRLQLGLFLKRLGLSLESSLKFWQTHFSPIVDEQQVIAIEFEYSQFERHYAYNIRHSYGEAGRRCNYSAYSCLKIIMGSTPGPQDFHGCPFKHCDVQVLRQLLTEWGIGKDDAEKIVEFSQWKRYDRACTKFFECSHGLKENSTAQLVYHPNQYFDDSRKLLFGVGDEETQPTSS</sequence>
<dbReference type="Proteomes" id="UP000030665">
    <property type="component" value="Unassembled WGS sequence"/>
</dbReference>
<dbReference type="AlphaFoldDB" id="A0A077ZC74"/>
<dbReference type="OrthoDB" id="421393at2759"/>
<dbReference type="GO" id="GO:0003677">
    <property type="term" value="F:DNA binding"/>
    <property type="evidence" value="ECO:0007669"/>
    <property type="project" value="UniProtKB-KW"/>
</dbReference>
<evidence type="ECO:0000256" key="3">
    <source>
        <dbReference type="ARBA" id="ARBA00019038"/>
    </source>
</evidence>
<keyword evidence="5" id="KW-0639">Primosome</keyword>
<keyword evidence="10" id="KW-0238">DNA-binding</keyword>
<comment type="cofactor">
    <cofactor evidence="1">
        <name>[4Fe-4S] cluster</name>
        <dbReference type="ChEBI" id="CHEBI:49883"/>
    </cofactor>
</comment>
<evidence type="ECO:0000256" key="7">
    <source>
        <dbReference type="ARBA" id="ARBA00022723"/>
    </source>
</evidence>
<keyword evidence="9" id="KW-0411">Iron-sulfur</keyword>
<keyword evidence="8" id="KW-0408">Iron</keyword>
<keyword evidence="6" id="KW-0235">DNA replication</keyword>
<gene>
    <name evidence="12" type="ORF">TTRE_0000541001</name>
</gene>
<reference evidence="12" key="2">
    <citation type="submission" date="2014-03" db="EMBL/GenBank/DDBJ databases">
        <title>The whipworm genome and dual-species transcriptomics of an intimate host-pathogen interaction.</title>
        <authorList>
            <person name="Foth B.J."/>
            <person name="Tsai I.J."/>
            <person name="Reid A.J."/>
            <person name="Bancroft A.J."/>
            <person name="Nichol S."/>
            <person name="Tracey A."/>
            <person name="Holroyd N."/>
            <person name="Cotton J.A."/>
            <person name="Stanley E.J."/>
            <person name="Zarowiecki M."/>
            <person name="Liu J.Z."/>
            <person name="Huckvale T."/>
            <person name="Cooper P.J."/>
            <person name="Grencis R.K."/>
            <person name="Berriman M."/>
        </authorList>
    </citation>
    <scope>NUCLEOTIDE SEQUENCE [LARGE SCALE GENOMIC DNA]</scope>
</reference>
<name>A0A077ZC74_TRITR</name>
<dbReference type="STRING" id="36087.A0A077ZC74"/>
<keyword evidence="4" id="KW-0004">4Fe-4S</keyword>
<evidence type="ECO:0000256" key="10">
    <source>
        <dbReference type="ARBA" id="ARBA00023125"/>
    </source>
</evidence>
<reference evidence="12" key="1">
    <citation type="submission" date="2014-01" db="EMBL/GenBank/DDBJ databases">
        <authorList>
            <person name="Aslett M."/>
        </authorList>
    </citation>
    <scope>NUCLEOTIDE SEQUENCE</scope>
</reference>
<evidence type="ECO:0000256" key="2">
    <source>
        <dbReference type="ARBA" id="ARBA00010564"/>
    </source>
</evidence>
<dbReference type="PANTHER" id="PTHR10537">
    <property type="entry name" value="DNA PRIMASE LARGE SUBUNIT"/>
    <property type="match status" value="1"/>
</dbReference>
<dbReference type="GO" id="GO:0006270">
    <property type="term" value="P:DNA replication initiation"/>
    <property type="evidence" value="ECO:0007669"/>
    <property type="project" value="TreeGrafter"/>
</dbReference>
<keyword evidence="7" id="KW-0479">Metal-binding</keyword>
<evidence type="ECO:0000256" key="8">
    <source>
        <dbReference type="ARBA" id="ARBA00023004"/>
    </source>
</evidence>
<evidence type="ECO:0000259" key="11">
    <source>
        <dbReference type="Pfam" id="PF04104"/>
    </source>
</evidence>
<dbReference type="EMBL" id="HG806122">
    <property type="protein sequence ID" value="CDW57123.1"/>
    <property type="molecule type" value="Genomic_DNA"/>
</dbReference>
<accession>A0A077ZC74</accession>
<comment type="similarity">
    <text evidence="2">Belongs to the eukaryotic-type primase large subunit family.</text>
</comment>
<dbReference type="Gene3D" id="1.20.930.80">
    <property type="match status" value="1"/>
</dbReference>
<dbReference type="CDD" id="cd07322">
    <property type="entry name" value="PriL_PriS_Eukaryotic"/>
    <property type="match status" value="1"/>
</dbReference>
<dbReference type="InterPro" id="IPR058560">
    <property type="entry name" value="DNA_primase_C"/>
</dbReference>
<organism evidence="12 13">
    <name type="scientific">Trichuris trichiura</name>
    <name type="common">Whipworm</name>
    <name type="synonym">Trichocephalus trichiurus</name>
    <dbReference type="NCBI Taxonomy" id="36087"/>
    <lineage>
        <taxon>Eukaryota</taxon>
        <taxon>Metazoa</taxon>
        <taxon>Ecdysozoa</taxon>
        <taxon>Nematoda</taxon>
        <taxon>Enoplea</taxon>
        <taxon>Dorylaimia</taxon>
        <taxon>Trichinellida</taxon>
        <taxon>Trichuridae</taxon>
        <taxon>Trichuris</taxon>
    </lineage>
</organism>
<dbReference type="InterPro" id="IPR016558">
    <property type="entry name" value="DNA_primase_lsu_euk"/>
</dbReference>
<dbReference type="GO" id="GO:0046872">
    <property type="term" value="F:metal ion binding"/>
    <property type="evidence" value="ECO:0007669"/>
    <property type="project" value="UniProtKB-KW"/>
</dbReference>
<dbReference type="GO" id="GO:0005658">
    <property type="term" value="C:alpha DNA polymerase:primase complex"/>
    <property type="evidence" value="ECO:0007669"/>
    <property type="project" value="UniProtKB-ARBA"/>
</dbReference>
<evidence type="ECO:0000256" key="6">
    <source>
        <dbReference type="ARBA" id="ARBA00022705"/>
    </source>
</evidence>
<keyword evidence="13" id="KW-1185">Reference proteome</keyword>
<evidence type="ECO:0000256" key="4">
    <source>
        <dbReference type="ARBA" id="ARBA00022485"/>
    </source>
</evidence>
<evidence type="ECO:0000256" key="1">
    <source>
        <dbReference type="ARBA" id="ARBA00001966"/>
    </source>
</evidence>
<dbReference type="Pfam" id="PF26466">
    <property type="entry name" value="DNA_primase_lrg_N"/>
    <property type="match status" value="1"/>
</dbReference>
<dbReference type="InterPro" id="IPR007238">
    <property type="entry name" value="DNA_primase_lsu_euk/arc"/>
</dbReference>